<gene>
    <name evidence="8" type="ORF">ACJMK2_010889</name>
</gene>
<feature type="region of interest" description="Disordered" evidence="5">
    <location>
        <begin position="705"/>
        <end position="775"/>
    </location>
</feature>
<feature type="region of interest" description="Disordered" evidence="5">
    <location>
        <begin position="962"/>
        <end position="1008"/>
    </location>
</feature>
<dbReference type="InterPro" id="IPR036770">
    <property type="entry name" value="Ankyrin_rpt-contain_sf"/>
</dbReference>
<dbReference type="Pfam" id="PF06479">
    <property type="entry name" value="Ribonuc_2-5A"/>
    <property type="match status" value="1"/>
</dbReference>
<feature type="compositionally biased region" description="Polar residues" evidence="5">
    <location>
        <begin position="733"/>
        <end position="742"/>
    </location>
</feature>
<keyword evidence="3" id="KW-0067">ATP-binding</keyword>
<feature type="region of interest" description="Disordered" evidence="5">
    <location>
        <begin position="499"/>
        <end position="534"/>
    </location>
</feature>
<feature type="compositionally biased region" description="Polar residues" evidence="5">
    <location>
        <begin position="42"/>
        <end position="51"/>
    </location>
</feature>
<feature type="repeat" description="ANK" evidence="4">
    <location>
        <begin position="94"/>
        <end position="126"/>
    </location>
</feature>
<dbReference type="SMART" id="SM00220">
    <property type="entry name" value="S_TKc"/>
    <property type="match status" value="1"/>
</dbReference>
<evidence type="ECO:0000256" key="1">
    <source>
        <dbReference type="ARBA" id="ARBA00022729"/>
    </source>
</evidence>
<keyword evidence="9" id="KW-1185">Reference proteome</keyword>
<dbReference type="Pfam" id="PF00069">
    <property type="entry name" value="Pkinase"/>
    <property type="match status" value="1"/>
</dbReference>
<feature type="compositionally biased region" description="Polar residues" evidence="5">
    <location>
        <begin position="826"/>
        <end position="850"/>
    </location>
</feature>
<dbReference type="PROSITE" id="PS50011">
    <property type="entry name" value="PROTEIN_KINASE_DOM"/>
    <property type="match status" value="1"/>
</dbReference>
<evidence type="ECO:0000313" key="9">
    <source>
        <dbReference type="Proteomes" id="UP001634394"/>
    </source>
</evidence>
<feature type="compositionally biased region" description="Acidic residues" evidence="5">
    <location>
        <begin position="866"/>
        <end position="878"/>
    </location>
</feature>
<dbReference type="Proteomes" id="UP001634394">
    <property type="component" value="Unassembled WGS sequence"/>
</dbReference>
<dbReference type="PROSITE" id="PS50088">
    <property type="entry name" value="ANK_REPEAT"/>
    <property type="match status" value="4"/>
</dbReference>
<feature type="repeat" description="ANK" evidence="4">
    <location>
        <begin position="196"/>
        <end position="228"/>
    </location>
</feature>
<feature type="region of interest" description="Disordered" evidence="5">
    <location>
        <begin position="1"/>
        <end position="63"/>
    </location>
</feature>
<feature type="compositionally biased region" description="Basic residues" evidence="5">
    <location>
        <begin position="511"/>
        <end position="524"/>
    </location>
</feature>
<dbReference type="InterPro" id="IPR010513">
    <property type="entry name" value="KEN_dom"/>
</dbReference>
<proteinExistence type="predicted"/>
<dbReference type="SUPFAM" id="SSF48403">
    <property type="entry name" value="Ankyrin repeat"/>
    <property type="match status" value="1"/>
</dbReference>
<evidence type="ECO:0000256" key="3">
    <source>
        <dbReference type="ARBA" id="ARBA00022840"/>
    </source>
</evidence>
<dbReference type="PRINTS" id="PR01415">
    <property type="entry name" value="ANKYRIN"/>
</dbReference>
<protein>
    <submittedName>
        <fullName evidence="8">Uncharacterized protein</fullName>
    </submittedName>
</protein>
<dbReference type="Gene3D" id="1.10.510.10">
    <property type="entry name" value="Transferase(Phosphotransferase) domain 1"/>
    <property type="match status" value="1"/>
</dbReference>
<feature type="region of interest" description="Disordered" evidence="5">
    <location>
        <begin position="1242"/>
        <end position="1262"/>
    </location>
</feature>
<feature type="domain" description="KEN" evidence="7">
    <location>
        <begin position="1873"/>
        <end position="2005"/>
    </location>
</feature>
<feature type="repeat" description="ANK" evidence="4">
    <location>
        <begin position="229"/>
        <end position="261"/>
    </location>
</feature>
<accession>A0ABD3VGW4</accession>
<evidence type="ECO:0000259" key="7">
    <source>
        <dbReference type="PROSITE" id="PS51392"/>
    </source>
</evidence>
<dbReference type="PROSITE" id="PS50297">
    <property type="entry name" value="ANK_REP_REGION"/>
    <property type="match status" value="4"/>
</dbReference>
<evidence type="ECO:0000313" key="8">
    <source>
        <dbReference type="EMBL" id="KAL3860824.1"/>
    </source>
</evidence>
<feature type="compositionally biased region" description="Polar residues" evidence="5">
    <location>
        <begin position="631"/>
        <end position="641"/>
    </location>
</feature>
<reference evidence="8 9" key="1">
    <citation type="submission" date="2024-11" db="EMBL/GenBank/DDBJ databases">
        <title>Chromosome-level genome assembly of the freshwater bivalve Anodonta woodiana.</title>
        <authorList>
            <person name="Chen X."/>
        </authorList>
    </citation>
    <scope>NUCLEOTIDE SEQUENCE [LARGE SCALE GENOMIC DNA]</scope>
    <source>
        <strain evidence="8">MN2024</strain>
        <tissue evidence="8">Gills</tissue>
    </source>
</reference>
<dbReference type="SMART" id="SM00248">
    <property type="entry name" value="ANK"/>
    <property type="match status" value="6"/>
</dbReference>
<evidence type="ECO:0000256" key="2">
    <source>
        <dbReference type="ARBA" id="ARBA00022741"/>
    </source>
</evidence>
<feature type="region of interest" description="Disordered" evidence="5">
    <location>
        <begin position="818"/>
        <end position="881"/>
    </location>
</feature>
<dbReference type="GO" id="GO:0005524">
    <property type="term" value="F:ATP binding"/>
    <property type="evidence" value="ECO:0007669"/>
    <property type="project" value="UniProtKB-KW"/>
</dbReference>
<comment type="caution">
    <text evidence="8">The sequence shown here is derived from an EMBL/GenBank/DDBJ whole genome shotgun (WGS) entry which is preliminary data.</text>
</comment>
<feature type="repeat" description="ANK" evidence="4">
    <location>
        <begin position="128"/>
        <end position="160"/>
    </location>
</feature>
<dbReference type="PANTHER" id="PTHR13954:SF6">
    <property type="entry name" value="NON-SPECIFIC SERINE_THREONINE PROTEIN KINASE"/>
    <property type="match status" value="1"/>
</dbReference>
<keyword evidence="4" id="KW-0040">ANK repeat</keyword>
<feature type="compositionally biased region" description="Basic residues" evidence="5">
    <location>
        <begin position="720"/>
        <end position="732"/>
    </location>
</feature>
<dbReference type="InterPro" id="IPR000719">
    <property type="entry name" value="Prot_kinase_dom"/>
</dbReference>
<sequence length="2005" mass="227938">MKLFRTKQKSRDETSVQQMTQNADAKDSEKQSRGERREKTTSEIYSQSTTDSADEEKREQMRKKIQESINAQMAERKKKEEEVAKQEAMFYNKLGMTPLSVLAAIGNLDEIKLFIEKGTDLNLGCTCDGSTPLMLAAQNKHKDVVEFLLKNGADCTTNNNEGNNAFMIAVRTGDAQIINIMWPFRGSLQINHANLTGFTALHIAAERKWECCVQFLLANGADPNLQTNTGLTPLMQCAMKGDPKTAERLIQAGADILKEDMNGNTAICWSLHEAKEEALDFLLSSLDQHKRDMFVKGRIAKMNSSVENDNFDCVENILFPLILRLAKKDGFRDSLYNQKIIYNIMNVMHAHVPVLRDPREIRDADYLTMVVYIMCHLMFHKAHVVEERFVSQFIRLKGPEFFMETAKLCEVTWKFHDRDPIIYFMPIIYLIEVPEGRKYLMQNCCRVSEFSNRFRLKIDTDSWRHTNECVNLKFAEMWERFCDYFGKLQSSQREQKMAELLEEEEREKQKKDKKRDKKKRKKQRVIQEQNGEYKSYGEQHNEIDDTMASVLSVHYSNQQKERKKYHGFHQNTKFIENLHLPNPSTKGISSNKSVSQTSHNTLYGVAVETLKLNSQHSNDVTNAYTNSSTDKFHLSNTNSVESEALKKKKKRTKKKMSDETNAKKSTNIVAAVSNKVKLGPMQAFPDYDDAEQTWVTVHTKKHLPKTITQDNNADTDKINKKAKQRGKKKVPKQQHSTSQNEAFSWAEVAKGKYSKPIENSMTTPDSPPKPDLNYEEEFPTLVNHKCKEMGSVESSHRLLAMETSSDTCHHSYADVVREEDPEMASCSDSNTDPMESGSSKQGSPLTTAVSDDSIVSAKDPEQANQEVDDGNDGNDDIACDGVHSIPVDSNYFRFHHKEDLTERSRNDALQDISQMIPDAPNCLYNSKFHPQQDLDISTIHLLSFNSSEPQETTQKIEITPDQTKPSALPSAGHGCPSVHPRLIGIRSRSRQTVPKEDNKKSPRNSIKDGIFGKEAGALLNSGSTQNLALPSPSRSHSGHTSTNLREEVITTTPVVTSNGWLGTNTIPQDLYTPMFRYEDMHNTLSPTLVRTPFHDMLETFENKTHFQQDFTRISNCYDDDQPQVVRSCGDTRNELLLQDVHNQYENTMFNKADNVNMTVCYARTTDVAPCTTDVILQPTGSAPFHNHAGYVHPEILDLSGGHLTNVVEHTGSNWNQVSDISFPSNPHIQTIQYTISSPAQSLGYFRDTTPTSRDRPEVEDPSVMDCSIEGSKPISSKWNSLNRFGAKSSYHHENILPSVEALCAPNSGVGFRDDRSQSCFGKTTSSPEDLFHTANPNFLDNCTEMQTPNVLESRYDDYGSLDNSLNEKAVMGKSPFKTSSLGQSILFNACQIDTTEETVFYPSDLDNVETPSLQKVCSVFSKNNDHEKVSIKFFPSFHEETNVENETNEVSLSHKIQQVLLMQLKSYYDSLQVPDSRLPLVYDNNFYYYASCTGVDMKQICQFIGAREDEEDTVLKFMRPNAEKGNIITDMKYGHVDTKTLFEKEYGRLSKSRADIFAMYDEFVKKNSTIAETGPHHMRHFVMNGEWQPKSKRWAEKLRIIRNLPAANLQRFGDILLPATDKDNYIIYQGTYPVSLGFLVNGTEVAVKVVDTRSVRVSRSRLERLLNISGSNFILQYLALAYHEGTIYLAMELYEYNLEEHMRALCRDQGEDALSGNKLVWQFLRGVAFLHEQCQLVHGDLKPENVVVDTTGKLKISGYGLCKESENNTMINQGTSKKDRCWLAPEVFLGETHHTFKSDIHVSAMLIYYILTGGKHPYGSTPYDIQINLGRKICQLFYINEEANHMLSAMLPPSPFDRPSVSEVFKHPYFWADEKKLRFVLIAGSDVLRDLKAGVPITGGSGETMIDIISAVTSDSSLSNWIPEMDPLIMKEMRIFRQYKNTPVELVLFVYNCCLHFEKMAPAARDMIDEPCKYFLNRFPTLFMTVYRAIRASGRTEKTCYKPFF</sequence>
<evidence type="ECO:0000259" key="6">
    <source>
        <dbReference type="PROSITE" id="PS50011"/>
    </source>
</evidence>
<dbReference type="PROSITE" id="PS51392">
    <property type="entry name" value="KEN"/>
    <property type="match status" value="1"/>
</dbReference>
<dbReference type="InterPro" id="IPR045133">
    <property type="entry name" value="IRE1/2-like"/>
</dbReference>
<feature type="region of interest" description="Disordered" evidence="5">
    <location>
        <begin position="1023"/>
        <end position="1046"/>
    </location>
</feature>
<dbReference type="InterPro" id="IPR008271">
    <property type="entry name" value="Ser/Thr_kinase_AS"/>
</dbReference>
<dbReference type="SUPFAM" id="SSF56112">
    <property type="entry name" value="Protein kinase-like (PK-like)"/>
    <property type="match status" value="1"/>
</dbReference>
<feature type="domain" description="Protein kinase" evidence="6">
    <location>
        <begin position="1601"/>
        <end position="1870"/>
    </location>
</feature>
<dbReference type="InterPro" id="IPR002110">
    <property type="entry name" value="Ankyrin_rpt"/>
</dbReference>
<dbReference type="PANTHER" id="PTHR13954">
    <property type="entry name" value="IRE1-RELATED"/>
    <property type="match status" value="1"/>
</dbReference>
<dbReference type="EMBL" id="JBJQND010000012">
    <property type="protein sequence ID" value="KAL3860824.1"/>
    <property type="molecule type" value="Genomic_DNA"/>
</dbReference>
<feature type="compositionally biased region" description="Basic and acidic residues" evidence="5">
    <location>
        <begin position="24"/>
        <end position="41"/>
    </location>
</feature>
<dbReference type="InterPro" id="IPR011009">
    <property type="entry name" value="Kinase-like_dom_sf"/>
</dbReference>
<feature type="region of interest" description="Disordered" evidence="5">
    <location>
        <begin position="631"/>
        <end position="662"/>
    </location>
</feature>
<evidence type="ECO:0000256" key="4">
    <source>
        <dbReference type="PROSITE-ProRule" id="PRU00023"/>
    </source>
</evidence>
<keyword evidence="1" id="KW-0732">Signal</keyword>
<evidence type="ECO:0000256" key="5">
    <source>
        <dbReference type="SAM" id="MobiDB-lite"/>
    </source>
</evidence>
<dbReference type="InterPro" id="IPR038357">
    <property type="entry name" value="KEN_sf"/>
</dbReference>
<keyword evidence="2" id="KW-0547">Nucleotide-binding</keyword>
<dbReference type="Gene3D" id="1.20.1440.180">
    <property type="entry name" value="KEN domain"/>
    <property type="match status" value="1"/>
</dbReference>
<organism evidence="8 9">
    <name type="scientific">Sinanodonta woodiana</name>
    <name type="common">Chinese pond mussel</name>
    <name type="synonym">Anodonta woodiana</name>
    <dbReference type="NCBI Taxonomy" id="1069815"/>
    <lineage>
        <taxon>Eukaryota</taxon>
        <taxon>Metazoa</taxon>
        <taxon>Spiralia</taxon>
        <taxon>Lophotrochozoa</taxon>
        <taxon>Mollusca</taxon>
        <taxon>Bivalvia</taxon>
        <taxon>Autobranchia</taxon>
        <taxon>Heteroconchia</taxon>
        <taxon>Palaeoheterodonta</taxon>
        <taxon>Unionida</taxon>
        <taxon>Unionoidea</taxon>
        <taxon>Unionidae</taxon>
        <taxon>Unioninae</taxon>
        <taxon>Sinanodonta</taxon>
    </lineage>
</organism>
<dbReference type="PROSITE" id="PS00108">
    <property type="entry name" value="PROTEIN_KINASE_ST"/>
    <property type="match status" value="1"/>
</dbReference>
<dbReference type="Pfam" id="PF12796">
    <property type="entry name" value="Ank_2"/>
    <property type="match status" value="2"/>
</dbReference>
<name>A0ABD3VGW4_SINWO</name>
<dbReference type="Gene3D" id="1.25.40.20">
    <property type="entry name" value="Ankyrin repeat-containing domain"/>
    <property type="match status" value="2"/>
</dbReference>